<evidence type="ECO:0000256" key="5">
    <source>
        <dbReference type="ARBA" id="ARBA00023002"/>
    </source>
</evidence>
<evidence type="ECO:0000256" key="6">
    <source>
        <dbReference type="RuleBase" id="RU361277"/>
    </source>
</evidence>
<accession>A0A497VBQ5</accession>
<evidence type="ECO:0000313" key="8">
    <source>
        <dbReference type="EMBL" id="RLJ41011.1"/>
    </source>
</evidence>
<dbReference type="InterPro" id="IPR013154">
    <property type="entry name" value="ADH-like_N"/>
</dbReference>
<evidence type="ECO:0000259" key="7">
    <source>
        <dbReference type="SMART" id="SM00829"/>
    </source>
</evidence>
<dbReference type="GO" id="GO:0016616">
    <property type="term" value="F:oxidoreductase activity, acting on the CH-OH group of donors, NAD or NADP as acceptor"/>
    <property type="evidence" value="ECO:0007669"/>
    <property type="project" value="UniProtKB-ARBA"/>
</dbReference>
<evidence type="ECO:0000256" key="4">
    <source>
        <dbReference type="ARBA" id="ARBA00022833"/>
    </source>
</evidence>
<comment type="similarity">
    <text evidence="2 6">Belongs to the zinc-containing alcohol dehydrogenase family.</text>
</comment>
<dbReference type="PROSITE" id="PS00059">
    <property type="entry name" value="ADH_ZINC"/>
    <property type="match status" value="1"/>
</dbReference>
<dbReference type="Gene3D" id="3.90.180.10">
    <property type="entry name" value="Medium-chain alcohol dehydrogenases, catalytic domain"/>
    <property type="match status" value="1"/>
</dbReference>
<keyword evidence="3 6" id="KW-0479">Metal-binding</keyword>
<dbReference type="AlphaFoldDB" id="A0A497VBQ5"/>
<dbReference type="CDD" id="cd08232">
    <property type="entry name" value="idonate-5-DH"/>
    <property type="match status" value="1"/>
</dbReference>
<dbReference type="PANTHER" id="PTHR43161:SF9">
    <property type="entry name" value="SORBITOL DEHYDROGENASE"/>
    <property type="match status" value="1"/>
</dbReference>
<dbReference type="Gene3D" id="3.40.50.720">
    <property type="entry name" value="NAD(P)-binding Rossmann-like Domain"/>
    <property type="match status" value="1"/>
</dbReference>
<dbReference type="Pfam" id="PF00107">
    <property type="entry name" value="ADH_zinc_N"/>
    <property type="match status" value="1"/>
</dbReference>
<dbReference type="Pfam" id="PF08240">
    <property type="entry name" value="ADH_N"/>
    <property type="match status" value="1"/>
</dbReference>
<dbReference type="InterPro" id="IPR011032">
    <property type="entry name" value="GroES-like_sf"/>
</dbReference>
<dbReference type="GO" id="GO:0008270">
    <property type="term" value="F:zinc ion binding"/>
    <property type="evidence" value="ECO:0007669"/>
    <property type="project" value="InterPro"/>
</dbReference>
<name>A0A497VBQ5_9RHOB</name>
<dbReference type="InterPro" id="IPR002328">
    <property type="entry name" value="ADH_Zn_CS"/>
</dbReference>
<proteinExistence type="inferred from homology"/>
<dbReference type="InterPro" id="IPR013149">
    <property type="entry name" value="ADH-like_C"/>
</dbReference>
<evidence type="ECO:0000256" key="1">
    <source>
        <dbReference type="ARBA" id="ARBA00001947"/>
    </source>
</evidence>
<dbReference type="InterPro" id="IPR036291">
    <property type="entry name" value="NAD(P)-bd_dom_sf"/>
</dbReference>
<evidence type="ECO:0000256" key="3">
    <source>
        <dbReference type="ARBA" id="ARBA00022723"/>
    </source>
</evidence>
<dbReference type="OrthoDB" id="5295340at2"/>
<sequence length="348" mass="36675">MQTRVCRLHGKEDIRIESLDVSPPKAGEVRVQVGAGGICGSDLHYYQDGGFGAIRVREPIILGHEVAGTVREIGTGVDGLRPGDRVALNPSHPCGSCKFCASGLFQHCTTMRFFGSALRFPHEQGAFRDQIVLGADQCVPVKDGVTLAEAACAEPLAVCLHARNRAPDLKNRRVLITGAGPIGVLCAALAAEAEASEIVVTDLKDLPLTVAAQMGATRTINLTTNSADFETYTSDKGYFDVTFECSAAAPAIQSAINATLPLGTIIQVGVAGDVPVPLNVIVGKEINFLGSHRFHEEFNTAVALLGNGSIDVKPMITGTFPLENAAEAIKIAGDRGQTVKTQLSFAVE</sequence>
<reference evidence="8 9" key="1">
    <citation type="submission" date="2018-10" db="EMBL/GenBank/DDBJ databases">
        <title>Genomic Encyclopedia of Archaeal and Bacterial Type Strains, Phase II (KMG-II): from individual species to whole genera.</title>
        <authorList>
            <person name="Goeker M."/>
        </authorList>
    </citation>
    <scope>NUCLEOTIDE SEQUENCE [LARGE SCALE GENOMIC DNA]</scope>
    <source>
        <strain evidence="8 9">DSM 29466</strain>
    </source>
</reference>
<dbReference type="RefSeq" id="WP_121027548.1">
    <property type="nucleotide sequence ID" value="NZ_RCCE01000006.1"/>
</dbReference>
<dbReference type="SUPFAM" id="SSF51735">
    <property type="entry name" value="NAD(P)-binding Rossmann-fold domains"/>
    <property type="match status" value="1"/>
</dbReference>
<keyword evidence="9" id="KW-1185">Reference proteome</keyword>
<dbReference type="SUPFAM" id="SSF50129">
    <property type="entry name" value="GroES-like"/>
    <property type="match status" value="1"/>
</dbReference>
<evidence type="ECO:0000256" key="2">
    <source>
        <dbReference type="ARBA" id="ARBA00008072"/>
    </source>
</evidence>
<organism evidence="8 9">
    <name type="scientific">Litoreibacter meonggei</name>
    <dbReference type="NCBI Taxonomy" id="1049199"/>
    <lineage>
        <taxon>Bacteria</taxon>
        <taxon>Pseudomonadati</taxon>
        <taxon>Pseudomonadota</taxon>
        <taxon>Alphaproteobacteria</taxon>
        <taxon>Rhodobacterales</taxon>
        <taxon>Roseobacteraceae</taxon>
        <taxon>Litoreibacter</taxon>
    </lineage>
</organism>
<protein>
    <submittedName>
        <fullName evidence="8">L-idonate 5-dehydrogenase</fullName>
    </submittedName>
</protein>
<dbReference type="PANTHER" id="PTHR43161">
    <property type="entry name" value="SORBITOL DEHYDROGENASE"/>
    <property type="match status" value="1"/>
</dbReference>
<dbReference type="Proteomes" id="UP000269157">
    <property type="component" value="Unassembled WGS sequence"/>
</dbReference>
<dbReference type="InterPro" id="IPR020843">
    <property type="entry name" value="ER"/>
</dbReference>
<keyword evidence="5" id="KW-0560">Oxidoreductase</keyword>
<dbReference type="SMART" id="SM00829">
    <property type="entry name" value="PKS_ER"/>
    <property type="match status" value="1"/>
</dbReference>
<comment type="cofactor">
    <cofactor evidence="1 6">
        <name>Zn(2+)</name>
        <dbReference type="ChEBI" id="CHEBI:29105"/>
    </cofactor>
</comment>
<dbReference type="EMBL" id="RCCE01000006">
    <property type="protein sequence ID" value="RLJ41011.1"/>
    <property type="molecule type" value="Genomic_DNA"/>
</dbReference>
<feature type="domain" description="Enoyl reductase (ER)" evidence="7">
    <location>
        <begin position="10"/>
        <end position="343"/>
    </location>
</feature>
<evidence type="ECO:0000313" key="9">
    <source>
        <dbReference type="Proteomes" id="UP000269157"/>
    </source>
</evidence>
<gene>
    <name evidence="8" type="ORF">BCF46_3584</name>
</gene>
<comment type="caution">
    <text evidence="8">The sequence shown here is derived from an EMBL/GenBank/DDBJ whole genome shotgun (WGS) entry which is preliminary data.</text>
</comment>
<keyword evidence="4 6" id="KW-0862">Zinc</keyword>